<dbReference type="AlphaFoldDB" id="A0A5N6GJ66"/>
<sequence length="80" mass="9278">MSAAMHQQVSHETKHPFFTTKFSTSSLYLTLFILFSPFISLSLKKTMREREKKTEQKNLKNSNLQDKVSGKRNSKNNLKA</sequence>
<evidence type="ECO:0000256" key="1">
    <source>
        <dbReference type="SAM" id="MobiDB-lite"/>
    </source>
</evidence>
<feature type="compositionally biased region" description="Basic and acidic residues" evidence="1">
    <location>
        <begin position="49"/>
        <end position="58"/>
    </location>
</feature>
<dbReference type="EMBL" id="ML734674">
    <property type="protein sequence ID" value="KAB8242028.1"/>
    <property type="molecule type" value="Genomic_DNA"/>
</dbReference>
<name>A0A5N6GJ66_ASPFL</name>
<organism evidence="3">
    <name type="scientific">Aspergillus flavus</name>
    <dbReference type="NCBI Taxonomy" id="5059"/>
    <lineage>
        <taxon>Eukaryota</taxon>
        <taxon>Fungi</taxon>
        <taxon>Dikarya</taxon>
        <taxon>Ascomycota</taxon>
        <taxon>Pezizomycotina</taxon>
        <taxon>Eurotiomycetes</taxon>
        <taxon>Eurotiomycetidae</taxon>
        <taxon>Eurotiales</taxon>
        <taxon>Aspergillaceae</taxon>
        <taxon>Aspergillus</taxon>
        <taxon>Aspergillus subgen. Circumdati</taxon>
    </lineage>
</organism>
<evidence type="ECO:0000313" key="3">
    <source>
        <dbReference type="EMBL" id="KAB8242028.1"/>
    </source>
</evidence>
<proteinExistence type="predicted"/>
<evidence type="ECO:0000256" key="2">
    <source>
        <dbReference type="SAM" id="Phobius"/>
    </source>
</evidence>
<keyword evidence="2" id="KW-1133">Transmembrane helix</keyword>
<reference evidence="3" key="1">
    <citation type="submission" date="2019-04" db="EMBL/GenBank/DDBJ databases">
        <title>Friends and foes A comparative genomics study of 23 Aspergillus species from section Flavi.</title>
        <authorList>
            <consortium name="DOE Joint Genome Institute"/>
            <person name="Kjaerbolling I."/>
            <person name="Vesth T."/>
            <person name="Frisvad J.C."/>
            <person name="Nybo J.L."/>
            <person name="Theobald S."/>
            <person name="Kildgaard S."/>
            <person name="Isbrandt T."/>
            <person name="Kuo A."/>
            <person name="Sato A."/>
            <person name="Lyhne E.K."/>
            <person name="Kogle M.E."/>
            <person name="Wiebenga A."/>
            <person name="Kun R.S."/>
            <person name="Lubbers R.J."/>
            <person name="Makela M.R."/>
            <person name="Barry K."/>
            <person name="Chovatia M."/>
            <person name="Clum A."/>
            <person name="Daum C."/>
            <person name="Haridas S."/>
            <person name="He G."/>
            <person name="LaButti K."/>
            <person name="Lipzen A."/>
            <person name="Mondo S."/>
            <person name="Riley R."/>
            <person name="Salamov A."/>
            <person name="Simmons B.A."/>
            <person name="Magnuson J.K."/>
            <person name="Henrissat B."/>
            <person name="Mortensen U.H."/>
            <person name="Larsen T.O."/>
            <person name="Devries R.P."/>
            <person name="Grigoriev I.V."/>
            <person name="Machida M."/>
            <person name="Baker S.E."/>
            <person name="Andersen M.R."/>
        </authorList>
    </citation>
    <scope>NUCLEOTIDE SEQUENCE [LARGE SCALE GENOMIC DNA]</scope>
    <source>
        <strain evidence="3">CBS 121.62</strain>
    </source>
</reference>
<keyword evidence="2" id="KW-0472">Membrane</keyword>
<keyword evidence="2" id="KW-0812">Transmembrane</keyword>
<dbReference type="Proteomes" id="UP000325434">
    <property type="component" value="Unassembled WGS sequence"/>
</dbReference>
<feature type="transmembrane region" description="Helical" evidence="2">
    <location>
        <begin position="25"/>
        <end position="43"/>
    </location>
</feature>
<gene>
    <name evidence="3" type="ORF">BDV35DRAFT_367604</name>
</gene>
<feature type="region of interest" description="Disordered" evidence="1">
    <location>
        <begin position="49"/>
        <end position="80"/>
    </location>
</feature>
<accession>A0A5N6GJ66</accession>
<protein>
    <submittedName>
        <fullName evidence="3">Uncharacterized protein</fullName>
    </submittedName>
</protein>